<dbReference type="EMBL" id="FNFX01000005">
    <property type="protein sequence ID" value="SDK79924.1"/>
    <property type="molecule type" value="Genomic_DNA"/>
</dbReference>
<evidence type="ECO:0000256" key="2">
    <source>
        <dbReference type="SAM" id="SignalP"/>
    </source>
</evidence>
<evidence type="ECO:0000313" key="3">
    <source>
        <dbReference type="EMBL" id="SDK79924.1"/>
    </source>
</evidence>
<dbReference type="STRING" id="492660.SAMN05192566_2469"/>
<gene>
    <name evidence="3" type="ORF">SAMN05192566_2469</name>
</gene>
<reference evidence="4" key="1">
    <citation type="submission" date="2016-10" db="EMBL/GenBank/DDBJ databases">
        <authorList>
            <person name="Varghese N."/>
            <person name="Submissions S."/>
        </authorList>
    </citation>
    <scope>NUCLEOTIDE SEQUENCE [LARGE SCALE GENOMIC DNA]</scope>
    <source>
        <strain evidence="4">CBMB127</strain>
    </source>
</reference>
<sequence>MKSKTCLIAILLALGLAACDKQEAAAPETAAPAAEAETPAAPVAEPAKSGGGGYDPADDERVPGITVSKEEIEKQLAESLADTPKPTVPGEEPKAE</sequence>
<keyword evidence="2" id="KW-0732">Signal</keyword>
<organism evidence="3 4">
    <name type="scientific">Methylophilus rhizosphaerae</name>
    <dbReference type="NCBI Taxonomy" id="492660"/>
    <lineage>
        <taxon>Bacteria</taxon>
        <taxon>Pseudomonadati</taxon>
        <taxon>Pseudomonadota</taxon>
        <taxon>Betaproteobacteria</taxon>
        <taxon>Nitrosomonadales</taxon>
        <taxon>Methylophilaceae</taxon>
        <taxon>Methylophilus</taxon>
    </lineage>
</organism>
<evidence type="ECO:0000313" key="4">
    <source>
        <dbReference type="Proteomes" id="UP000198629"/>
    </source>
</evidence>
<dbReference type="AlphaFoldDB" id="A0A1G9EUW9"/>
<proteinExistence type="predicted"/>
<name>A0A1G9EUW9_9PROT</name>
<dbReference type="PROSITE" id="PS51257">
    <property type="entry name" value="PROKAR_LIPOPROTEIN"/>
    <property type="match status" value="1"/>
</dbReference>
<dbReference type="RefSeq" id="WP_091472454.1">
    <property type="nucleotide sequence ID" value="NZ_FNFX01000005.1"/>
</dbReference>
<feature type="signal peptide" evidence="2">
    <location>
        <begin position="1"/>
        <end position="24"/>
    </location>
</feature>
<feature type="compositionally biased region" description="Low complexity" evidence="1">
    <location>
        <begin position="21"/>
        <end position="47"/>
    </location>
</feature>
<feature type="region of interest" description="Disordered" evidence="1">
    <location>
        <begin position="21"/>
        <end position="96"/>
    </location>
</feature>
<keyword evidence="4" id="KW-1185">Reference proteome</keyword>
<dbReference type="OrthoDB" id="8538779at2"/>
<dbReference type="Proteomes" id="UP000198629">
    <property type="component" value="Unassembled WGS sequence"/>
</dbReference>
<accession>A0A1G9EUW9</accession>
<feature type="chain" id="PRO_5011444120" evidence="2">
    <location>
        <begin position="25"/>
        <end position="96"/>
    </location>
</feature>
<evidence type="ECO:0000256" key="1">
    <source>
        <dbReference type="SAM" id="MobiDB-lite"/>
    </source>
</evidence>
<protein>
    <submittedName>
        <fullName evidence="3">Uncharacterized protein</fullName>
    </submittedName>
</protein>